<dbReference type="Proteomes" id="UP000626982">
    <property type="component" value="Unassembled WGS sequence"/>
</dbReference>
<dbReference type="SUPFAM" id="SSF53756">
    <property type="entry name" value="UDP-Glycosyltransferase/glycogen phosphorylase"/>
    <property type="match status" value="1"/>
</dbReference>
<comment type="caution">
    <text evidence="1">The sequence shown here is derived from an EMBL/GenBank/DDBJ whole genome shotgun (WGS) entry which is preliminary data.</text>
</comment>
<proteinExistence type="predicted"/>
<dbReference type="RefSeq" id="WP_229679502.1">
    <property type="nucleotide sequence ID" value="NZ_BAABBD010000002.1"/>
</dbReference>
<protein>
    <submittedName>
        <fullName evidence="1">GDP-mannose:glycolipid 4-beta-D-mannosyltransferase</fullName>
    </submittedName>
</protein>
<organism evidence="1 2">
    <name type="scientific">Agrococcus terreus</name>
    <dbReference type="NCBI Taxonomy" id="574649"/>
    <lineage>
        <taxon>Bacteria</taxon>
        <taxon>Bacillati</taxon>
        <taxon>Actinomycetota</taxon>
        <taxon>Actinomycetes</taxon>
        <taxon>Micrococcales</taxon>
        <taxon>Microbacteriaceae</taxon>
        <taxon>Agrococcus</taxon>
    </lineage>
</organism>
<keyword evidence="2" id="KW-1185">Reference proteome</keyword>
<name>A0ABQ2KFI3_9MICO</name>
<accession>A0ABQ2KFI3</accession>
<gene>
    <name evidence="1" type="primary">gumI</name>
    <name evidence="1" type="ORF">GCM10010968_11350</name>
</gene>
<evidence type="ECO:0000313" key="1">
    <source>
        <dbReference type="EMBL" id="GGN82012.1"/>
    </source>
</evidence>
<dbReference type="EMBL" id="BMLM01000001">
    <property type="protein sequence ID" value="GGN82012.1"/>
    <property type="molecule type" value="Genomic_DNA"/>
</dbReference>
<reference evidence="2" key="1">
    <citation type="journal article" date="2019" name="Int. J. Syst. Evol. Microbiol.">
        <title>The Global Catalogue of Microorganisms (GCM) 10K type strain sequencing project: providing services to taxonomists for standard genome sequencing and annotation.</title>
        <authorList>
            <consortium name="The Broad Institute Genomics Platform"/>
            <consortium name="The Broad Institute Genome Sequencing Center for Infectious Disease"/>
            <person name="Wu L."/>
            <person name="Ma J."/>
        </authorList>
    </citation>
    <scope>NUCLEOTIDE SEQUENCE [LARGE SCALE GENOMIC DNA]</scope>
    <source>
        <strain evidence="2">CGMCC 1.6960</strain>
    </source>
</reference>
<sequence length="349" mass="37924">MSGGGSLVGGAPAPVRVMQSFGAPRATTNPYITMLDAALAGSAEVEHLRFDWRRALRGDYDAFHWHWPEGKLHGSTWWRSAGKTALTGLLWLRHRLSRRIAVVRTVHNVELPDDTALRLAILRRIERDADLRILLSAATQVPAGPSALIRHGHYRDWYGGHPRARRVAGRIGAFGGVRRYKNVGSLVEAYADAAARRSGLSLRIGGRPSTPELARSLEARAATLPDARLAMRFLPDDELVLLASEASLVVLAYRFMHNSGSVLAALSLDRPVLVPRTAANEALAAEVGHEWVHMYDGDLDAEALLAAVDAAAALDDAASPDLSAREWTTAAADHARAYRAAIDAKRGRR</sequence>
<evidence type="ECO:0000313" key="2">
    <source>
        <dbReference type="Proteomes" id="UP000626982"/>
    </source>
</evidence>
<dbReference type="Gene3D" id="3.40.50.2000">
    <property type="entry name" value="Glycogen Phosphorylase B"/>
    <property type="match status" value="1"/>
</dbReference>